<proteinExistence type="predicted"/>
<feature type="region of interest" description="Disordered" evidence="1">
    <location>
        <begin position="186"/>
        <end position="207"/>
    </location>
</feature>
<evidence type="ECO:0000313" key="3">
    <source>
        <dbReference type="EMBL" id="GAA3694570.1"/>
    </source>
</evidence>
<feature type="transmembrane region" description="Helical" evidence="2">
    <location>
        <begin position="29"/>
        <end position="49"/>
    </location>
</feature>
<keyword evidence="4" id="KW-1185">Reference proteome</keyword>
<name>A0ABP7CQ74_9ACTN</name>
<keyword evidence="2" id="KW-0812">Transmembrane</keyword>
<dbReference type="RefSeq" id="WP_344887761.1">
    <property type="nucleotide sequence ID" value="NZ_BAAAZP010000143.1"/>
</dbReference>
<dbReference type="Proteomes" id="UP001500902">
    <property type="component" value="Unassembled WGS sequence"/>
</dbReference>
<keyword evidence="2" id="KW-1133">Transmembrane helix</keyword>
<comment type="caution">
    <text evidence="3">The sequence shown here is derived from an EMBL/GenBank/DDBJ whole genome shotgun (WGS) entry which is preliminary data.</text>
</comment>
<sequence>MTFEEQLLMDLKTEIAARAERARRVRRRLFTGVAVAALAGAAAVALPLLTGSEQPAYAVSENADGTIRVEINEFRDADKLEGDLKKLGVTADVTYLRPGTKCEGTRGRIADGLESMTKGNYQESLSYKAARPRGAGVEISPKYLKDGLTVMMEVTENADQTSGPEKPRALWQFRALVMDGPVQPCVPVEDPTWDDLGGPEGRPPAGS</sequence>
<organism evidence="3 4">
    <name type="scientific">Nonomuraea antimicrobica</name>
    <dbReference type="NCBI Taxonomy" id="561173"/>
    <lineage>
        <taxon>Bacteria</taxon>
        <taxon>Bacillati</taxon>
        <taxon>Actinomycetota</taxon>
        <taxon>Actinomycetes</taxon>
        <taxon>Streptosporangiales</taxon>
        <taxon>Streptosporangiaceae</taxon>
        <taxon>Nonomuraea</taxon>
    </lineage>
</organism>
<reference evidence="4" key="1">
    <citation type="journal article" date="2019" name="Int. J. Syst. Evol. Microbiol.">
        <title>The Global Catalogue of Microorganisms (GCM) 10K type strain sequencing project: providing services to taxonomists for standard genome sequencing and annotation.</title>
        <authorList>
            <consortium name="The Broad Institute Genomics Platform"/>
            <consortium name="The Broad Institute Genome Sequencing Center for Infectious Disease"/>
            <person name="Wu L."/>
            <person name="Ma J."/>
        </authorList>
    </citation>
    <scope>NUCLEOTIDE SEQUENCE [LARGE SCALE GENOMIC DNA]</scope>
    <source>
        <strain evidence="4">JCM 16904</strain>
    </source>
</reference>
<evidence type="ECO:0000256" key="1">
    <source>
        <dbReference type="SAM" id="MobiDB-lite"/>
    </source>
</evidence>
<gene>
    <name evidence="3" type="ORF">GCM10022224_070120</name>
</gene>
<accession>A0ABP7CQ74</accession>
<protein>
    <submittedName>
        <fullName evidence="3">Uncharacterized protein</fullName>
    </submittedName>
</protein>
<evidence type="ECO:0000313" key="4">
    <source>
        <dbReference type="Proteomes" id="UP001500902"/>
    </source>
</evidence>
<keyword evidence="2" id="KW-0472">Membrane</keyword>
<dbReference type="EMBL" id="BAAAZP010000143">
    <property type="protein sequence ID" value="GAA3694570.1"/>
    <property type="molecule type" value="Genomic_DNA"/>
</dbReference>
<evidence type="ECO:0000256" key="2">
    <source>
        <dbReference type="SAM" id="Phobius"/>
    </source>
</evidence>